<keyword evidence="4" id="KW-0274">FAD</keyword>
<dbReference type="Pfam" id="PF01266">
    <property type="entry name" value="DAO"/>
    <property type="match status" value="1"/>
</dbReference>
<dbReference type="InterPro" id="IPR000447">
    <property type="entry name" value="G3P_DH_FAD-dep"/>
</dbReference>
<dbReference type="SUPFAM" id="SSF51905">
    <property type="entry name" value="FAD/NAD(P)-binding domain"/>
    <property type="match status" value="1"/>
</dbReference>
<dbReference type="PANTHER" id="PTHR11985:SF35">
    <property type="entry name" value="ANAEROBIC GLYCEROL-3-PHOSPHATE DEHYDROGENASE SUBUNIT A"/>
    <property type="match status" value="1"/>
</dbReference>
<organism evidence="7 8">
    <name type="scientific">Thalassobacterium sedimentorum</name>
    <dbReference type="NCBI Taxonomy" id="3041258"/>
    <lineage>
        <taxon>Bacteria</taxon>
        <taxon>Pseudomonadati</taxon>
        <taxon>Verrucomicrobiota</taxon>
        <taxon>Opitutia</taxon>
        <taxon>Puniceicoccales</taxon>
        <taxon>Coraliomargaritaceae</taxon>
        <taxon>Thalassobacterium</taxon>
    </lineage>
</organism>
<gene>
    <name evidence="7" type="ORF">QEH59_00385</name>
</gene>
<keyword evidence="5 7" id="KW-0560">Oxidoreductase</keyword>
<keyword evidence="8" id="KW-1185">Reference proteome</keyword>
<accession>A0ABU1ADR3</accession>
<evidence type="ECO:0000256" key="5">
    <source>
        <dbReference type="ARBA" id="ARBA00023002"/>
    </source>
</evidence>
<protein>
    <submittedName>
        <fullName evidence="7">Glycerol-3-phosphate dehydrogenase/oxidase</fullName>
        <ecNumber evidence="7">1.-.-.-</ecNumber>
    </submittedName>
</protein>
<evidence type="ECO:0000259" key="6">
    <source>
        <dbReference type="Pfam" id="PF01266"/>
    </source>
</evidence>
<evidence type="ECO:0000256" key="3">
    <source>
        <dbReference type="ARBA" id="ARBA00022630"/>
    </source>
</evidence>
<dbReference type="InterPro" id="IPR036188">
    <property type="entry name" value="FAD/NAD-bd_sf"/>
</dbReference>
<dbReference type="InterPro" id="IPR038299">
    <property type="entry name" value="DAO_C_sf"/>
</dbReference>
<dbReference type="PANTHER" id="PTHR11985">
    <property type="entry name" value="GLYCEROL-3-PHOSPHATE DEHYDROGENASE"/>
    <property type="match status" value="1"/>
</dbReference>
<proteinExistence type="inferred from homology"/>
<sequence length="521" mass="56848">MKRSISLDRAQAADKVFDVVIIGGGASGLGAAVDAAARGHSVALFEQADFAKGTSSRSTKLVHGGVRYLQQGNVSLVLEALRERGRLTQNAPHLVHSQSFVIPNYSWWEGPFYGIGMKVYDQLAGKLGLSPSRHLSKKETVELIPTVEQNKLVGGVVYHDGQFDDSRLAVNLAQTAEELGAAMLNYCRCVGLVKENDVVSGVQIHDIENDTKFTVRAKSVINATGVFVDDLRKMDEPQAKGIIAVSQGIHIVLPKSFLPGNAAIMIPKTADGRVLFAVPWHDHVIVGTTDTPLASHSLEPRALEEERDFVLTHACKYLTKDPKPEDVLSIFAGLRPLVKAGDGSDTAALSRDHSIIVSGSGLITLTGGKWTTYRKMAEDVIEQAETLGGLEHKRCQTEDMQIHGWTRAAASQTNLASYGSDALRIQDLIKEHPELGEKVHAQLPYQQAEVVWHAREEMARSVEDVLARRTRALLLNARASIEAAPMVAKILAKELSRDAEWEAEQIQAYTELAEGYIFPTS</sequence>
<evidence type="ECO:0000313" key="7">
    <source>
        <dbReference type="EMBL" id="MDQ8192860.1"/>
    </source>
</evidence>
<comment type="cofactor">
    <cofactor evidence="1">
        <name>FAD</name>
        <dbReference type="ChEBI" id="CHEBI:57692"/>
    </cofactor>
</comment>
<dbReference type="Gene3D" id="3.30.9.10">
    <property type="entry name" value="D-Amino Acid Oxidase, subunit A, domain 2"/>
    <property type="match status" value="1"/>
</dbReference>
<feature type="domain" description="FAD dependent oxidoreductase" evidence="6">
    <location>
        <begin position="18"/>
        <end position="374"/>
    </location>
</feature>
<evidence type="ECO:0000256" key="4">
    <source>
        <dbReference type="ARBA" id="ARBA00022827"/>
    </source>
</evidence>
<dbReference type="EC" id="1.-.-.-" evidence="7"/>
<comment type="similarity">
    <text evidence="2">Belongs to the FAD-dependent glycerol-3-phosphate dehydrogenase family.</text>
</comment>
<dbReference type="GO" id="GO:0016491">
    <property type="term" value="F:oxidoreductase activity"/>
    <property type="evidence" value="ECO:0007669"/>
    <property type="project" value="UniProtKB-KW"/>
</dbReference>
<dbReference type="InterPro" id="IPR006076">
    <property type="entry name" value="FAD-dep_OxRdtase"/>
</dbReference>
<name>A0ABU1ADR3_9BACT</name>
<dbReference type="Gene3D" id="3.50.50.60">
    <property type="entry name" value="FAD/NAD(P)-binding domain"/>
    <property type="match status" value="1"/>
</dbReference>
<keyword evidence="3" id="KW-0285">Flavoprotein</keyword>
<evidence type="ECO:0000256" key="2">
    <source>
        <dbReference type="ARBA" id="ARBA00007330"/>
    </source>
</evidence>
<reference evidence="7 8" key="1">
    <citation type="submission" date="2023-04" db="EMBL/GenBank/DDBJ databases">
        <title>A novel bacteria isolated from coastal sediment.</title>
        <authorList>
            <person name="Liu X.-J."/>
            <person name="Du Z.-J."/>
        </authorList>
    </citation>
    <scope>NUCLEOTIDE SEQUENCE [LARGE SCALE GENOMIC DNA]</scope>
    <source>
        <strain evidence="7 8">SDUM461004</strain>
    </source>
</reference>
<comment type="caution">
    <text evidence="7">The sequence shown here is derived from an EMBL/GenBank/DDBJ whole genome shotgun (WGS) entry which is preliminary data.</text>
</comment>
<dbReference type="RefSeq" id="WP_308983370.1">
    <property type="nucleotide sequence ID" value="NZ_JARXIC010000001.1"/>
</dbReference>
<dbReference type="PRINTS" id="PR01001">
    <property type="entry name" value="FADG3PDH"/>
</dbReference>
<evidence type="ECO:0000256" key="1">
    <source>
        <dbReference type="ARBA" id="ARBA00001974"/>
    </source>
</evidence>
<dbReference type="Proteomes" id="UP001243717">
    <property type="component" value="Unassembled WGS sequence"/>
</dbReference>
<dbReference type="Gene3D" id="1.10.8.870">
    <property type="entry name" value="Alpha-glycerophosphate oxidase, cap domain"/>
    <property type="match status" value="1"/>
</dbReference>
<dbReference type="PROSITE" id="PS00978">
    <property type="entry name" value="FAD_G3PDH_2"/>
    <property type="match status" value="1"/>
</dbReference>
<dbReference type="EMBL" id="JARXIC010000001">
    <property type="protein sequence ID" value="MDQ8192860.1"/>
    <property type="molecule type" value="Genomic_DNA"/>
</dbReference>
<evidence type="ECO:0000313" key="8">
    <source>
        <dbReference type="Proteomes" id="UP001243717"/>
    </source>
</evidence>